<dbReference type="GO" id="GO:0003677">
    <property type="term" value="F:DNA binding"/>
    <property type="evidence" value="ECO:0007669"/>
    <property type="project" value="UniProtKB-KW"/>
</dbReference>
<dbReference type="AlphaFoldDB" id="A0A211YP72"/>
<dbReference type="Pfam" id="PF01850">
    <property type="entry name" value="PIN"/>
    <property type="match status" value="1"/>
</dbReference>
<dbReference type="SUPFAM" id="SSF88723">
    <property type="entry name" value="PIN domain-like"/>
    <property type="match status" value="1"/>
</dbReference>
<dbReference type="RefSeq" id="WP_088171839.1">
    <property type="nucleotide sequence ID" value="NZ_NCQP01000002.1"/>
</dbReference>
<evidence type="ECO:0000259" key="2">
    <source>
        <dbReference type="Pfam" id="PF01850"/>
    </source>
</evidence>
<organism evidence="3 4">
    <name type="scientific">Pyrodictium delaneyi</name>
    <dbReference type="NCBI Taxonomy" id="1273541"/>
    <lineage>
        <taxon>Archaea</taxon>
        <taxon>Thermoproteota</taxon>
        <taxon>Thermoprotei</taxon>
        <taxon>Desulfurococcales</taxon>
        <taxon>Pyrodictiaceae</taxon>
        <taxon>Pyrodictium</taxon>
    </lineage>
</organism>
<dbReference type="EMBL" id="NCQP01000002">
    <property type="protein sequence ID" value="OWJ54852.1"/>
    <property type="molecule type" value="Genomic_DNA"/>
</dbReference>
<sequence>MYLFDASALVNLIRKGRVRPLARGATIELALYESLNAVWKEYKLLGRIDEETALELVDVISSVFNVIEVLSVKGLEKGIFELAARDGLTVYDASYLYVAMKNGYILVTDDRELRNRASRYVETVSSSELANKY</sequence>
<dbReference type="PANTHER" id="PTHR35901">
    <property type="entry name" value="RIBONUCLEASE VAPC3"/>
    <property type="match status" value="1"/>
</dbReference>
<evidence type="ECO:0000256" key="1">
    <source>
        <dbReference type="ARBA" id="ARBA00022842"/>
    </source>
</evidence>
<dbReference type="PANTHER" id="PTHR35901:SF1">
    <property type="entry name" value="EXONUCLEASE VAPC9"/>
    <property type="match status" value="1"/>
</dbReference>
<reference evidence="3 4" key="1">
    <citation type="submission" date="2017-05" db="EMBL/GenBank/DDBJ databases">
        <title>The draft genome of the hyperthermophilic archaeon 'Pyrodictium delaneyi strain Hulk', an iron and nitrate reducer, reveals the capacity for sulfate reduction.</title>
        <authorList>
            <person name="Demey L.M."/>
            <person name="Miller C."/>
            <person name="Manzella M."/>
            <person name="Reguera G."/>
            <person name="Kashefi K."/>
        </authorList>
    </citation>
    <scope>NUCLEOTIDE SEQUENCE [LARGE SCALE GENOMIC DNA]</scope>
    <source>
        <strain evidence="3 4">Hulk</strain>
    </source>
</reference>
<proteinExistence type="predicted"/>
<comment type="caution">
    <text evidence="3">The sequence shown here is derived from an EMBL/GenBank/DDBJ whole genome shotgun (WGS) entry which is preliminary data.</text>
</comment>
<keyword evidence="3" id="KW-0238">DNA-binding</keyword>
<dbReference type="InterPro" id="IPR029060">
    <property type="entry name" value="PIN-like_dom_sf"/>
</dbReference>
<name>A0A211YP72_9CREN</name>
<accession>A0A211YP72</accession>
<dbReference type="Proteomes" id="UP000196694">
    <property type="component" value="Unassembled WGS sequence"/>
</dbReference>
<dbReference type="Gene3D" id="3.40.50.1010">
    <property type="entry name" value="5'-nuclease"/>
    <property type="match status" value="1"/>
</dbReference>
<evidence type="ECO:0000313" key="3">
    <source>
        <dbReference type="EMBL" id="OWJ54852.1"/>
    </source>
</evidence>
<dbReference type="CDD" id="cd09873">
    <property type="entry name" value="PIN_Pae0151-like"/>
    <property type="match status" value="1"/>
</dbReference>
<dbReference type="InterPro" id="IPR002716">
    <property type="entry name" value="PIN_dom"/>
</dbReference>
<keyword evidence="1" id="KW-0460">Magnesium</keyword>
<feature type="domain" description="PIN" evidence="2">
    <location>
        <begin position="2"/>
        <end position="116"/>
    </location>
</feature>
<gene>
    <name evidence="3" type="ORF">Pdsh_03830</name>
</gene>
<keyword evidence="4" id="KW-1185">Reference proteome</keyword>
<protein>
    <submittedName>
        <fullName evidence="3">DNA-binding protein</fullName>
    </submittedName>
</protein>
<dbReference type="InterPro" id="IPR051619">
    <property type="entry name" value="TypeII_TA_RNase_PINc/VapC"/>
</dbReference>
<dbReference type="InterPro" id="IPR044153">
    <property type="entry name" value="PIN_Pae0151-like"/>
</dbReference>
<evidence type="ECO:0000313" key="4">
    <source>
        <dbReference type="Proteomes" id="UP000196694"/>
    </source>
</evidence>